<comment type="cofactor">
    <cofactor evidence="17">
        <name>Zn(2+)</name>
        <dbReference type="ChEBI" id="CHEBI:29105"/>
    </cofactor>
    <text evidence="17">Binds 1 zinc ion per subunit.</text>
</comment>
<dbReference type="InterPro" id="IPR001577">
    <property type="entry name" value="Peptidase_M8"/>
</dbReference>
<proteinExistence type="inferred from homology"/>
<evidence type="ECO:0000256" key="5">
    <source>
        <dbReference type="ARBA" id="ARBA00022723"/>
    </source>
</evidence>
<keyword evidence="5 17" id="KW-0479">Metal-binding</keyword>
<accession>A0AAW2YKZ8</accession>
<comment type="catalytic activity">
    <reaction evidence="1">
        <text>Preference for hydrophobic residues at P1 and P1' and basic residues at P2' and P3'. A model nonapeptide is cleaved at -Ala-Tyr-|-Leu-Lys-Lys-.</text>
        <dbReference type="EC" id="3.4.24.36"/>
    </reaction>
</comment>
<evidence type="ECO:0000313" key="18">
    <source>
        <dbReference type="EMBL" id="KAL0478008.1"/>
    </source>
</evidence>
<evidence type="ECO:0000256" key="7">
    <source>
        <dbReference type="ARBA" id="ARBA00022801"/>
    </source>
</evidence>
<keyword evidence="19" id="KW-1185">Reference proteome</keyword>
<keyword evidence="6" id="KW-0732">Signal</keyword>
<evidence type="ECO:0000256" key="13">
    <source>
        <dbReference type="ARBA" id="ARBA00030640"/>
    </source>
</evidence>
<keyword evidence="7" id="KW-0378">Hydrolase</keyword>
<dbReference type="GO" id="GO:0006508">
    <property type="term" value="P:proteolysis"/>
    <property type="evidence" value="ECO:0007669"/>
    <property type="project" value="UniProtKB-KW"/>
</dbReference>
<comment type="caution">
    <text evidence="18">The sequence shown here is derived from an EMBL/GenBank/DDBJ whole genome shotgun (WGS) entry which is preliminary data.</text>
</comment>
<keyword evidence="9" id="KW-0130">Cell adhesion</keyword>
<evidence type="ECO:0000256" key="17">
    <source>
        <dbReference type="PIRSR" id="PIRSR601577-2"/>
    </source>
</evidence>
<dbReference type="AlphaFoldDB" id="A0AAW2YKZ8"/>
<dbReference type="GO" id="GO:0005737">
    <property type="term" value="C:cytoplasm"/>
    <property type="evidence" value="ECO:0007669"/>
    <property type="project" value="TreeGrafter"/>
</dbReference>
<evidence type="ECO:0000256" key="14">
    <source>
        <dbReference type="ARBA" id="ARBA00030707"/>
    </source>
</evidence>
<keyword evidence="8 17" id="KW-0862">Zinc</keyword>
<keyword evidence="4" id="KW-0645">Protease</keyword>
<evidence type="ECO:0000256" key="16">
    <source>
        <dbReference type="PIRSR" id="PIRSR601577-1"/>
    </source>
</evidence>
<protein>
    <recommendedName>
        <fullName evidence="3">leishmanolysin</fullName>
        <ecNumber evidence="3">3.4.24.36</ecNumber>
    </recommendedName>
    <alternativeName>
        <fullName evidence="14">Cell surface protease</fullName>
    </alternativeName>
    <alternativeName>
        <fullName evidence="15">Major surface glycoprotein</fullName>
    </alternativeName>
    <alternativeName>
        <fullName evidence="13">Protein gp63</fullName>
    </alternativeName>
</protein>
<evidence type="ECO:0000256" key="8">
    <source>
        <dbReference type="ARBA" id="ARBA00022833"/>
    </source>
</evidence>
<dbReference type="EMBL" id="JAOPGA020000288">
    <property type="protein sequence ID" value="KAL0478008.1"/>
    <property type="molecule type" value="Genomic_DNA"/>
</dbReference>
<feature type="binding site" evidence="17">
    <location>
        <position position="217"/>
    </location>
    <ligand>
        <name>Zn(2+)</name>
        <dbReference type="ChEBI" id="CHEBI:29105"/>
        <note>catalytic</note>
    </ligand>
</feature>
<comment type="similarity">
    <text evidence="2">Belongs to the peptidase M8 family.</text>
</comment>
<evidence type="ECO:0000256" key="1">
    <source>
        <dbReference type="ARBA" id="ARBA00001249"/>
    </source>
</evidence>
<dbReference type="SUPFAM" id="SSF55486">
    <property type="entry name" value="Metalloproteases ('zincins'), catalytic domain"/>
    <property type="match status" value="1"/>
</dbReference>
<dbReference type="Gene3D" id="3.10.170.20">
    <property type="match status" value="1"/>
</dbReference>
<evidence type="ECO:0000256" key="10">
    <source>
        <dbReference type="ARBA" id="ARBA00023049"/>
    </source>
</evidence>
<evidence type="ECO:0000256" key="11">
    <source>
        <dbReference type="ARBA" id="ARBA00023145"/>
    </source>
</evidence>
<dbReference type="Pfam" id="PF01457">
    <property type="entry name" value="Peptidase_M8"/>
    <property type="match status" value="1"/>
</dbReference>
<dbReference type="Proteomes" id="UP001431209">
    <property type="component" value="Unassembled WGS sequence"/>
</dbReference>
<evidence type="ECO:0000256" key="9">
    <source>
        <dbReference type="ARBA" id="ARBA00022889"/>
    </source>
</evidence>
<evidence type="ECO:0000313" key="19">
    <source>
        <dbReference type="Proteomes" id="UP001431209"/>
    </source>
</evidence>
<dbReference type="PANTHER" id="PTHR10942:SF0">
    <property type="entry name" value="LEISHMANOLYSIN-LIKE PEPTIDASE"/>
    <property type="match status" value="1"/>
</dbReference>
<dbReference type="GO" id="GO:0007155">
    <property type="term" value="P:cell adhesion"/>
    <property type="evidence" value="ECO:0007669"/>
    <property type="project" value="UniProtKB-KW"/>
</dbReference>
<evidence type="ECO:0000256" key="4">
    <source>
        <dbReference type="ARBA" id="ARBA00022670"/>
    </source>
</evidence>
<dbReference type="Gene3D" id="2.10.55.10">
    <property type="entry name" value="Leishmanolysin domain 3"/>
    <property type="match status" value="1"/>
</dbReference>
<dbReference type="Gene3D" id="3.90.132.10">
    <property type="entry name" value="Leishmanolysin , domain 2"/>
    <property type="match status" value="1"/>
</dbReference>
<keyword evidence="12" id="KW-1015">Disulfide bond</keyword>
<evidence type="ECO:0000256" key="2">
    <source>
        <dbReference type="ARBA" id="ARBA00005860"/>
    </source>
</evidence>
<dbReference type="GO" id="GO:0004222">
    <property type="term" value="F:metalloendopeptidase activity"/>
    <property type="evidence" value="ECO:0007669"/>
    <property type="project" value="InterPro"/>
</dbReference>
<evidence type="ECO:0000256" key="6">
    <source>
        <dbReference type="ARBA" id="ARBA00022729"/>
    </source>
</evidence>
<sequence length="588" mass="65463">MHDRLVRAEEKKGNDVYKKVTAPETTKRSAKQSLWTQLRIKFRTDYIMNDVLQRTCYKVGQAYRAGSPKDTSVVCSSTVVDDCWGTCTSTVTQSIEEKLDSLLMQVQTIFNQMLKTRMFNGVIKLPSDPSATCGANGGVPYPSDLVNDGFPSSTGDIIIFVTLRPSTNTGVLGWGLACLYESMYGRPIMGQFNADPETFFAASEGQQIGIMLHEITHVLGFSESRFSAMIDQNGNQRPGSVLSAYRSYKDSAGNVNTKQVFYLNTPSLIKTAQSYFNCPESLPYGIELEEYGGDGTAGSHFDKRVYNNELMTGNVGWFNPSLSFSISPFTLSFFNDSGWYQSNSSFVNPRSETTLWGRNMGCSFLQNRCEDWDLNNRLGYYCKPNSFVGSTCTYNHRGKGFCSTQQFNQNMGYYEHIQSSPKTGGLDPQLDFCPIVKRYTNGDCALQQLQSNILSGEYWGKGGACFDSNLVPSTSKLIVQDARCFKYDCSSDYLRINAAGSWVDCPKDQSYKRVQLNGDYKGYVDCPVDGYDIICKSNQDVIIDGVPDNSNSCSNVFGWFCTNSSSTRNNAQYAVFAVAFVCLLSMLM</sequence>
<feature type="binding site" evidence="17">
    <location>
        <position position="300"/>
    </location>
    <ligand>
        <name>Zn(2+)</name>
        <dbReference type="ChEBI" id="CHEBI:29105"/>
        <note>catalytic</note>
    </ligand>
</feature>
<keyword evidence="10 17" id="KW-0482">Metalloprotease</keyword>
<feature type="binding site" evidence="17">
    <location>
        <position position="213"/>
    </location>
    <ligand>
        <name>Zn(2+)</name>
        <dbReference type="ChEBI" id="CHEBI:29105"/>
        <note>catalytic</note>
    </ligand>
</feature>
<dbReference type="GO" id="GO:0046872">
    <property type="term" value="F:metal ion binding"/>
    <property type="evidence" value="ECO:0007669"/>
    <property type="project" value="UniProtKB-KW"/>
</dbReference>
<keyword evidence="11" id="KW-0865">Zymogen</keyword>
<evidence type="ECO:0000256" key="15">
    <source>
        <dbReference type="ARBA" id="ARBA00032290"/>
    </source>
</evidence>
<dbReference type="EC" id="3.4.24.36" evidence="3"/>
<dbReference type="GO" id="GO:0016020">
    <property type="term" value="C:membrane"/>
    <property type="evidence" value="ECO:0007669"/>
    <property type="project" value="InterPro"/>
</dbReference>
<name>A0AAW2YKZ8_9EUKA</name>
<reference evidence="18 19" key="1">
    <citation type="submission" date="2024-03" db="EMBL/GenBank/DDBJ databases">
        <title>The Acrasis kona genome and developmental transcriptomes reveal deep origins of eukaryotic multicellular pathways.</title>
        <authorList>
            <person name="Sheikh S."/>
            <person name="Fu C.-J."/>
            <person name="Brown M.W."/>
            <person name="Baldauf S.L."/>
        </authorList>
    </citation>
    <scope>NUCLEOTIDE SEQUENCE [LARGE SCALE GENOMIC DNA]</scope>
    <source>
        <strain evidence="18 19">ATCC MYA-3509</strain>
    </source>
</reference>
<organism evidence="18 19">
    <name type="scientific">Acrasis kona</name>
    <dbReference type="NCBI Taxonomy" id="1008807"/>
    <lineage>
        <taxon>Eukaryota</taxon>
        <taxon>Discoba</taxon>
        <taxon>Heterolobosea</taxon>
        <taxon>Tetramitia</taxon>
        <taxon>Eutetramitia</taxon>
        <taxon>Acrasidae</taxon>
        <taxon>Acrasis</taxon>
    </lineage>
</organism>
<evidence type="ECO:0000256" key="3">
    <source>
        <dbReference type="ARBA" id="ARBA00012397"/>
    </source>
</evidence>
<gene>
    <name evidence="18" type="ORF">AKO1_005375</name>
</gene>
<evidence type="ECO:0000256" key="12">
    <source>
        <dbReference type="ARBA" id="ARBA00023157"/>
    </source>
</evidence>
<dbReference type="PANTHER" id="PTHR10942">
    <property type="entry name" value="LEISHMANOLYSIN-LIKE PEPTIDASE"/>
    <property type="match status" value="1"/>
</dbReference>
<feature type="active site" evidence="16">
    <location>
        <position position="214"/>
    </location>
</feature>